<dbReference type="EMBL" id="RWGY01000039">
    <property type="protein sequence ID" value="TVU12293.1"/>
    <property type="molecule type" value="Genomic_DNA"/>
</dbReference>
<keyword evidence="5" id="KW-1185">Reference proteome</keyword>
<evidence type="ECO:0000256" key="1">
    <source>
        <dbReference type="ARBA" id="ARBA00009861"/>
    </source>
</evidence>
<dbReference type="GO" id="GO:0016747">
    <property type="term" value="F:acyltransferase activity, transferring groups other than amino-acyl groups"/>
    <property type="evidence" value="ECO:0007669"/>
    <property type="project" value="UniProtKB-ARBA"/>
</dbReference>
<dbReference type="InterPro" id="IPR023213">
    <property type="entry name" value="CAT-like_dom_sf"/>
</dbReference>
<dbReference type="OrthoDB" id="671439at2759"/>
<evidence type="ECO:0000256" key="3">
    <source>
        <dbReference type="ARBA" id="ARBA00023315"/>
    </source>
</evidence>
<dbReference type="InterPro" id="IPR050317">
    <property type="entry name" value="Plant_Fungal_Acyltransferase"/>
</dbReference>
<dbReference type="AlphaFoldDB" id="A0A5J9TLM1"/>
<name>A0A5J9TLM1_9POAL</name>
<gene>
    <name evidence="4" type="ORF">EJB05_45929</name>
</gene>
<dbReference type="Proteomes" id="UP000324897">
    <property type="component" value="Chromosome 3"/>
</dbReference>
<evidence type="ECO:0000313" key="5">
    <source>
        <dbReference type="Proteomes" id="UP000324897"/>
    </source>
</evidence>
<comment type="caution">
    <text evidence="4">The sequence shown here is derived from an EMBL/GenBank/DDBJ whole genome shotgun (WGS) entry which is preliminary data.</text>
</comment>
<accession>A0A5J9TLM1</accession>
<dbReference type="Gene3D" id="3.30.559.10">
    <property type="entry name" value="Chloramphenicol acetyltransferase-like domain"/>
    <property type="match status" value="2"/>
</dbReference>
<sequence>MTHGIRVKSMKDSRVRWRLRLLNHVLYDTIAAWQAVKQKATLPIDLSQLRHQKEMAVTILESCMVTPSEETPRHGLWLSNLDLLVARNHTTPVLAYRPGHGPASCFSPDVLKASLSKALVPFYPLAGRLAEDRTGRQEIRCTGDGVLFVAARVDATLDEMGDLVPSDEMRRMLCPSADGEHAGVLVLTQATFFKCGAVCMGTSLHRLTADGRAFANFLNAWAAIARGVCEAGVPRPWLDRTLLRARSPPAVRFDHTDVYSWRGGGGAKPKVPFEAAILPISRSQVDALKGSAQVAKVDSIISGSLGATTNRVSDAIAVLNDEFIRSLVDYAELATSDAEAAAGLRIQEWKVIPETDLWVVSWLGLTFSEVDFGWGRPAFIRPATIRGRAVFLIPSPGGLDVAAAMEPERLARFKELFYEGLQRHSTVSPDMHAAKRSKL</sequence>
<feature type="non-terminal residue" evidence="4">
    <location>
        <position position="1"/>
    </location>
</feature>
<dbReference type="PANTHER" id="PTHR31642:SF138">
    <property type="entry name" value="PUTRESCINE HYDROXYCINNAMOYLTRANSFERASE 1"/>
    <property type="match status" value="1"/>
</dbReference>
<keyword evidence="2" id="KW-0808">Transferase</keyword>
<organism evidence="4 5">
    <name type="scientific">Eragrostis curvula</name>
    <name type="common">weeping love grass</name>
    <dbReference type="NCBI Taxonomy" id="38414"/>
    <lineage>
        <taxon>Eukaryota</taxon>
        <taxon>Viridiplantae</taxon>
        <taxon>Streptophyta</taxon>
        <taxon>Embryophyta</taxon>
        <taxon>Tracheophyta</taxon>
        <taxon>Spermatophyta</taxon>
        <taxon>Magnoliopsida</taxon>
        <taxon>Liliopsida</taxon>
        <taxon>Poales</taxon>
        <taxon>Poaceae</taxon>
        <taxon>PACMAD clade</taxon>
        <taxon>Chloridoideae</taxon>
        <taxon>Eragrostideae</taxon>
        <taxon>Eragrostidinae</taxon>
        <taxon>Eragrostis</taxon>
    </lineage>
</organism>
<evidence type="ECO:0000256" key="2">
    <source>
        <dbReference type="ARBA" id="ARBA00022679"/>
    </source>
</evidence>
<protein>
    <submittedName>
        <fullName evidence="4">Uncharacterized protein</fullName>
    </submittedName>
</protein>
<dbReference type="Gramene" id="TVU12293">
    <property type="protein sequence ID" value="TVU12293"/>
    <property type="gene ID" value="EJB05_45929"/>
</dbReference>
<comment type="similarity">
    <text evidence="1">Belongs to the plant acyltransferase family.</text>
</comment>
<dbReference type="PANTHER" id="PTHR31642">
    <property type="entry name" value="TRICHOTHECENE 3-O-ACETYLTRANSFERASE"/>
    <property type="match status" value="1"/>
</dbReference>
<keyword evidence="3" id="KW-0012">Acyltransferase</keyword>
<reference evidence="4 5" key="1">
    <citation type="journal article" date="2019" name="Sci. Rep.">
        <title>A high-quality genome of Eragrostis curvula grass provides insights into Poaceae evolution and supports new strategies to enhance forage quality.</title>
        <authorList>
            <person name="Carballo J."/>
            <person name="Santos B.A.C.M."/>
            <person name="Zappacosta D."/>
            <person name="Garbus I."/>
            <person name="Selva J.P."/>
            <person name="Gallo C.A."/>
            <person name="Diaz A."/>
            <person name="Albertini E."/>
            <person name="Caccamo M."/>
            <person name="Echenique V."/>
        </authorList>
    </citation>
    <scope>NUCLEOTIDE SEQUENCE [LARGE SCALE GENOMIC DNA]</scope>
    <source>
        <strain evidence="5">cv. Victoria</strain>
        <tissue evidence="4">Leaf</tissue>
    </source>
</reference>
<proteinExistence type="inferred from homology"/>
<dbReference type="Pfam" id="PF02458">
    <property type="entry name" value="Transferase"/>
    <property type="match status" value="2"/>
</dbReference>
<evidence type="ECO:0000313" key="4">
    <source>
        <dbReference type="EMBL" id="TVU12293.1"/>
    </source>
</evidence>